<feature type="region of interest" description="Disordered" evidence="1">
    <location>
        <begin position="266"/>
        <end position="388"/>
    </location>
</feature>
<feature type="region of interest" description="Disordered" evidence="1">
    <location>
        <begin position="156"/>
        <end position="237"/>
    </location>
</feature>
<feature type="compositionally biased region" description="Low complexity" evidence="1">
    <location>
        <begin position="114"/>
        <end position="126"/>
    </location>
</feature>
<dbReference type="AlphaFoldDB" id="A0A9W4GVD6"/>
<feature type="region of interest" description="Disordered" evidence="1">
    <location>
        <begin position="1"/>
        <end position="144"/>
    </location>
</feature>
<feature type="compositionally biased region" description="Basic residues" evidence="1">
    <location>
        <begin position="608"/>
        <end position="628"/>
    </location>
</feature>
<keyword evidence="3" id="KW-1185">Reference proteome</keyword>
<gene>
    <name evidence="2" type="ORF">SCOCK_660034</name>
</gene>
<feature type="region of interest" description="Disordered" evidence="1">
    <location>
        <begin position="495"/>
        <end position="661"/>
    </location>
</feature>
<feature type="compositionally biased region" description="Low complexity" evidence="1">
    <location>
        <begin position="631"/>
        <end position="647"/>
    </location>
</feature>
<feature type="compositionally biased region" description="Low complexity" evidence="1">
    <location>
        <begin position="221"/>
        <end position="231"/>
    </location>
</feature>
<feature type="compositionally biased region" description="Basic residues" evidence="1">
    <location>
        <begin position="307"/>
        <end position="331"/>
    </location>
</feature>
<feature type="compositionally biased region" description="Basic and acidic residues" evidence="1">
    <location>
        <begin position="557"/>
        <end position="578"/>
    </location>
</feature>
<feature type="compositionally biased region" description="Basic and acidic residues" evidence="1">
    <location>
        <begin position="199"/>
        <end position="220"/>
    </location>
</feature>
<accession>A0A9W4GVD6</accession>
<organism evidence="2 3">
    <name type="scientific">Actinacidiphila cocklensis</name>
    <dbReference type="NCBI Taxonomy" id="887465"/>
    <lineage>
        <taxon>Bacteria</taxon>
        <taxon>Bacillati</taxon>
        <taxon>Actinomycetota</taxon>
        <taxon>Actinomycetes</taxon>
        <taxon>Kitasatosporales</taxon>
        <taxon>Streptomycetaceae</taxon>
        <taxon>Actinacidiphila</taxon>
    </lineage>
</organism>
<name>A0A9W4GVD6_9ACTN</name>
<protein>
    <submittedName>
        <fullName evidence="2">Uncharacterized protein</fullName>
    </submittedName>
</protein>
<feature type="compositionally biased region" description="Low complexity" evidence="1">
    <location>
        <begin position="1"/>
        <end position="10"/>
    </location>
</feature>
<feature type="compositionally biased region" description="Basic residues" evidence="1">
    <location>
        <begin position="11"/>
        <end position="42"/>
    </location>
</feature>
<reference evidence="2" key="1">
    <citation type="submission" date="2021-05" db="EMBL/GenBank/DDBJ databases">
        <authorList>
            <person name="Arsene-Ploetze F."/>
        </authorList>
    </citation>
    <scope>NUCLEOTIDE SEQUENCE</scope>
    <source>
        <strain evidence="2">DSM 42138</strain>
    </source>
</reference>
<evidence type="ECO:0000256" key="1">
    <source>
        <dbReference type="SAM" id="MobiDB-lite"/>
    </source>
</evidence>
<feature type="compositionally biased region" description="Basic residues" evidence="1">
    <location>
        <begin position="342"/>
        <end position="371"/>
    </location>
</feature>
<feature type="region of interest" description="Disordered" evidence="1">
    <location>
        <begin position="402"/>
        <end position="434"/>
    </location>
</feature>
<feature type="compositionally biased region" description="Basic residues" evidence="1">
    <location>
        <begin position="52"/>
        <end position="85"/>
    </location>
</feature>
<proteinExistence type="predicted"/>
<comment type="caution">
    <text evidence="2">The sequence shown here is derived from an EMBL/GenBank/DDBJ whole genome shotgun (WGS) entry which is preliminary data.</text>
</comment>
<feature type="compositionally biased region" description="Basic and acidic residues" evidence="1">
    <location>
        <begin position="587"/>
        <end position="607"/>
    </location>
</feature>
<evidence type="ECO:0000313" key="3">
    <source>
        <dbReference type="Proteomes" id="UP001152519"/>
    </source>
</evidence>
<sequence>MGAVGATGRSAARRRSGPRPRVRPPPFRRRRDGHRGRVRRRGGAGPGAERPQRRRRSRVAHRGRAAAAGLRRRPRPARRASRRPGRQPLPHTVRQLLPGGHRAGGPEGRRHHVAPAAARARRGAGADVHLPGPAEPTPDRTRHHVDLRVQRGRRPVRGQRALDRGAAGRPAARGRGAGAVPRRPGRPARGAVRGRHDHRFTGGDGPRRARRDARPGHERAAAALRPRLPGPRGHPRPVRLRVGLQVAERAGADHLRRLRRLLGTPQLVPAGTGQDRVPDRHAQAVRDAQGGPGGGRRGRLGAAPGHRPGRVARRRRPLAHRAPRSGGHRGHLAAVGVDLGRHPRHAPHRGTCHGPRRTHPDRRAGRHRPRRCDRLAFGGGRRDLTRPPAPLRAEHLLTLLIPQTTPPGDPHERPEVPPCRRGGGRGRPAAARDHRVFQQREVLGGRVLVEPGRGGGARHVVDAVVVDAVVGRRDGPAVRPRLRFGAQVRLRQLRRHGHGPGRNRGLAQPGAVDPGLRGHEGRSGGHPQQRAGHHRLRAHRRRLRQAPQGDPRQGPRRQGDAHQDPHVPRRRAAGEGARRPGPRHVHHAGEGHPDDRGLRRDVQGQRDGRRRVRQRHDRQRHRPDHRHRPDAAQLTATGTARAGRPAGVTHPSKPAGGSDPQ</sequence>
<evidence type="ECO:0000313" key="2">
    <source>
        <dbReference type="EMBL" id="CAG6398216.1"/>
    </source>
</evidence>
<dbReference type="EMBL" id="CAJSLV010000099">
    <property type="protein sequence ID" value="CAG6398216.1"/>
    <property type="molecule type" value="Genomic_DNA"/>
</dbReference>
<feature type="compositionally biased region" description="Basic residues" evidence="1">
    <location>
        <begin position="531"/>
        <end position="544"/>
    </location>
</feature>
<feature type="compositionally biased region" description="Low complexity" evidence="1">
    <location>
        <begin position="164"/>
        <end position="191"/>
    </location>
</feature>
<dbReference type="Proteomes" id="UP001152519">
    <property type="component" value="Unassembled WGS sequence"/>
</dbReference>